<dbReference type="GO" id="GO:0008168">
    <property type="term" value="F:methyltransferase activity"/>
    <property type="evidence" value="ECO:0007669"/>
    <property type="project" value="UniProtKB-KW"/>
</dbReference>
<feature type="compositionally biased region" description="Basic and acidic residues" evidence="1">
    <location>
        <begin position="27"/>
        <end position="45"/>
    </location>
</feature>
<accession>A0A1S3HNE7</accession>
<protein>
    <submittedName>
        <fullName evidence="3">rRNA methyltransferase 3, mitochondrial</fullName>
    </submittedName>
</protein>
<feature type="region of interest" description="Disordered" evidence="1">
    <location>
        <begin position="1"/>
        <end position="84"/>
    </location>
</feature>
<dbReference type="InterPro" id="IPR029028">
    <property type="entry name" value="Alpha/beta_knot_MTases"/>
</dbReference>
<dbReference type="Gene3D" id="3.30.1330.30">
    <property type="match status" value="1"/>
</dbReference>
<dbReference type="InterPro" id="IPR029064">
    <property type="entry name" value="Ribosomal_eL30-like_sf"/>
</dbReference>
<dbReference type="FunCoup" id="A0A1S3HNE7">
    <property type="interactions" value="47"/>
</dbReference>
<proteinExistence type="predicted"/>
<dbReference type="PANTHER" id="PTHR43191">
    <property type="entry name" value="RRNA METHYLTRANSFERASE 3"/>
    <property type="match status" value="1"/>
</dbReference>
<dbReference type="GO" id="GO:0003723">
    <property type="term" value="F:RNA binding"/>
    <property type="evidence" value="ECO:0007669"/>
    <property type="project" value="TreeGrafter"/>
</dbReference>
<dbReference type="Gene3D" id="3.40.1280.10">
    <property type="match status" value="1"/>
</dbReference>
<keyword evidence="3" id="KW-0808">Transferase</keyword>
<sequence length="424" mass="47940">MRRKVITVMTPQEEEELRKQQHKRHIKPIEKPREWKDLHPRERKAFTTPSTPKKPQKFKKFSKSSVAPPVIGSSEDQSNAPKHSVKVKPLRYEMLKELDPRFGYIMQHTRTAYSRKKHDIILVQGEALILRALEAGLIPKSIFFSGDSKVMLNVQEKLDTLTLSKKKIPNVYGVKKQSMQLWCNADETPNVVGIFRMPLPERIGMQRQDVCPITLICDGVTDPASMVTLLQAAAAARVDKILLAEGCIDVWDLQVVQAGKGCQFHIPIVQDVTVNSLISHLDEGTKVHVLDCADWSPREASPMDPAMVESLIQESEDDADMPEENKIIDDQDLMKYEQLSFEIKEYYKVDFTRGKTAIVIVNTAVNNQHISAHAFLNKLLFDYGGQKICVPTLPDSGETIVGNAVTVVAFEMKKQLDTKEVKNE</sequence>
<dbReference type="SUPFAM" id="SSF75217">
    <property type="entry name" value="alpha/beta knot"/>
    <property type="match status" value="1"/>
</dbReference>
<evidence type="ECO:0000313" key="3">
    <source>
        <dbReference type="RefSeq" id="XP_013387570.1"/>
    </source>
</evidence>
<keyword evidence="2" id="KW-1185">Reference proteome</keyword>
<evidence type="ECO:0000256" key="1">
    <source>
        <dbReference type="SAM" id="MobiDB-lite"/>
    </source>
</evidence>
<name>A0A1S3HNE7_LINAN</name>
<dbReference type="PANTHER" id="PTHR43191:SF2">
    <property type="entry name" value="RRNA METHYLTRANSFERASE 3, MITOCHONDRIAL"/>
    <property type="match status" value="1"/>
</dbReference>
<dbReference type="Proteomes" id="UP000085678">
    <property type="component" value="Unplaced"/>
</dbReference>
<dbReference type="OrthoDB" id="270651at2759"/>
<evidence type="ECO:0000313" key="2">
    <source>
        <dbReference type="Proteomes" id="UP000085678"/>
    </source>
</evidence>
<dbReference type="GeneID" id="106156720"/>
<gene>
    <name evidence="3" type="primary">LOC106156720</name>
</gene>
<dbReference type="STRING" id="7574.A0A1S3HNE7"/>
<dbReference type="AlphaFoldDB" id="A0A1S3HNE7"/>
<dbReference type="GO" id="GO:0032259">
    <property type="term" value="P:methylation"/>
    <property type="evidence" value="ECO:0007669"/>
    <property type="project" value="UniProtKB-KW"/>
</dbReference>
<dbReference type="InterPro" id="IPR051259">
    <property type="entry name" value="rRNA_Methyltransferase"/>
</dbReference>
<reference evidence="3" key="1">
    <citation type="submission" date="2025-08" db="UniProtKB">
        <authorList>
            <consortium name="RefSeq"/>
        </authorList>
    </citation>
    <scope>IDENTIFICATION</scope>
    <source>
        <tissue evidence="3">Gonads</tissue>
    </source>
</reference>
<dbReference type="InParanoid" id="A0A1S3HNE7"/>
<dbReference type="RefSeq" id="XP_013387570.1">
    <property type="nucleotide sequence ID" value="XM_013532116.1"/>
</dbReference>
<keyword evidence="3" id="KW-0489">Methyltransferase</keyword>
<organism evidence="2 3">
    <name type="scientific">Lingula anatina</name>
    <name type="common">Brachiopod</name>
    <name type="synonym">Lingula unguis</name>
    <dbReference type="NCBI Taxonomy" id="7574"/>
    <lineage>
        <taxon>Eukaryota</taxon>
        <taxon>Metazoa</taxon>
        <taxon>Spiralia</taxon>
        <taxon>Lophotrochozoa</taxon>
        <taxon>Brachiopoda</taxon>
        <taxon>Linguliformea</taxon>
        <taxon>Lingulata</taxon>
        <taxon>Lingulida</taxon>
        <taxon>Linguloidea</taxon>
        <taxon>Lingulidae</taxon>
        <taxon>Lingula</taxon>
    </lineage>
</organism>
<dbReference type="KEGG" id="lak:106156720"/>
<dbReference type="InterPro" id="IPR029026">
    <property type="entry name" value="tRNA_m1G_MTases_N"/>
</dbReference>